<evidence type="ECO:0000259" key="1">
    <source>
        <dbReference type="Pfam" id="PF01636"/>
    </source>
</evidence>
<keyword evidence="2" id="KW-0418">Kinase</keyword>
<dbReference type="CDD" id="cd05154">
    <property type="entry name" value="ACAD10_11_N-like"/>
    <property type="match status" value="1"/>
</dbReference>
<comment type="caution">
    <text evidence="2">The sequence shown here is derived from an EMBL/GenBank/DDBJ whole genome shotgun (WGS) entry which is preliminary data.</text>
</comment>
<evidence type="ECO:0000313" key="3">
    <source>
        <dbReference type="Proteomes" id="UP000539957"/>
    </source>
</evidence>
<reference evidence="2 3" key="1">
    <citation type="submission" date="2020-08" db="EMBL/GenBank/DDBJ databases">
        <title>Functional genomics of gut bacteria from endangered species of beetles.</title>
        <authorList>
            <person name="Carlos-Shanley C."/>
        </authorList>
    </citation>
    <scope>NUCLEOTIDE SEQUENCE [LARGE SCALE GENOMIC DNA]</scope>
    <source>
        <strain evidence="2 3">S00123</strain>
    </source>
</reference>
<feature type="domain" description="Aminoglycoside phosphotransferase" evidence="1">
    <location>
        <begin position="35"/>
        <end position="264"/>
    </location>
</feature>
<dbReference type="Gene3D" id="3.90.1200.10">
    <property type="match status" value="1"/>
</dbReference>
<dbReference type="Gene3D" id="3.30.200.20">
    <property type="entry name" value="Phosphorylase Kinase, domain 1"/>
    <property type="match status" value="1"/>
</dbReference>
<dbReference type="PANTHER" id="PTHR47829">
    <property type="entry name" value="HYDROLASE, PUTATIVE (AFU_ORTHOLOGUE AFUA_1G12880)-RELATED"/>
    <property type="match status" value="1"/>
</dbReference>
<dbReference type="PANTHER" id="PTHR47829:SF1">
    <property type="entry name" value="HAD FAMILY PHOSPHATASE"/>
    <property type="match status" value="1"/>
</dbReference>
<dbReference type="InterPro" id="IPR011009">
    <property type="entry name" value="Kinase-like_dom_sf"/>
</dbReference>
<name>A0A7W7ISN2_9CAUL</name>
<keyword evidence="3" id="KW-1185">Reference proteome</keyword>
<sequence>MTIDRPHGLELVDLEALARWMADQGLGAGPITEVVQLTGGSQNVLLRFRRDGREYVLRRPPLNPRRDGSDTMRREARVLRALKGSDVPHAGLIADCPDASVLGAAFYLMEPLDGFNAAVGMPALHAQSPTARRAMGLSVIEGLSRIALIDYEAVGLGDFGKPEGFLERQSRRWMKQLESYDEFADWPGSDGLPDVHAIGAWLDQRRPETFRPGLMHGDFHLKNVLFRQDAPVLEAVIDWELSTIGDPLVDLGWLLATWPGPGGDMSQTTIVVEPWEGFPEAEELVEVYGRLTGADLSNLQWYKVFACYKLALILEGSYARACAGKAPMEIGERLHANAVRLLGRAGRWLNEARS</sequence>
<dbReference type="InterPro" id="IPR041726">
    <property type="entry name" value="ACAD10_11_N"/>
</dbReference>
<dbReference type="Pfam" id="PF01636">
    <property type="entry name" value="APH"/>
    <property type="match status" value="1"/>
</dbReference>
<organism evidence="2 3">
    <name type="scientific">Brevundimonas bullata</name>
    <dbReference type="NCBI Taxonomy" id="13160"/>
    <lineage>
        <taxon>Bacteria</taxon>
        <taxon>Pseudomonadati</taxon>
        <taxon>Pseudomonadota</taxon>
        <taxon>Alphaproteobacteria</taxon>
        <taxon>Caulobacterales</taxon>
        <taxon>Caulobacteraceae</taxon>
        <taxon>Brevundimonas</taxon>
    </lineage>
</organism>
<dbReference type="AlphaFoldDB" id="A0A7W7ISN2"/>
<dbReference type="Proteomes" id="UP000539957">
    <property type="component" value="Unassembled WGS sequence"/>
</dbReference>
<keyword evidence="2" id="KW-0808">Transferase</keyword>
<dbReference type="EMBL" id="JACHKY010000008">
    <property type="protein sequence ID" value="MBB4799822.1"/>
    <property type="molecule type" value="Genomic_DNA"/>
</dbReference>
<evidence type="ECO:0000313" key="2">
    <source>
        <dbReference type="EMBL" id="MBB4799822.1"/>
    </source>
</evidence>
<proteinExistence type="predicted"/>
<dbReference type="SUPFAM" id="SSF56112">
    <property type="entry name" value="Protein kinase-like (PK-like)"/>
    <property type="match status" value="1"/>
</dbReference>
<dbReference type="RefSeq" id="WP_184273774.1">
    <property type="nucleotide sequence ID" value="NZ_JACHKY010000008.1"/>
</dbReference>
<protein>
    <submittedName>
        <fullName evidence="2">Aminoglycoside phosphotransferase (APT) family kinase protein</fullName>
    </submittedName>
</protein>
<dbReference type="InterPro" id="IPR052898">
    <property type="entry name" value="ACAD10-like"/>
</dbReference>
<dbReference type="GO" id="GO:0016301">
    <property type="term" value="F:kinase activity"/>
    <property type="evidence" value="ECO:0007669"/>
    <property type="project" value="UniProtKB-KW"/>
</dbReference>
<gene>
    <name evidence="2" type="ORF">HNP32_003583</name>
</gene>
<dbReference type="InterPro" id="IPR002575">
    <property type="entry name" value="Aminoglycoside_PTrfase"/>
</dbReference>
<accession>A0A7W7ISN2</accession>